<reference evidence="20 21" key="1">
    <citation type="journal article" date="2023" name="Int. J. Syst. Evol. Microbiol.">
        <title>Streptococcus sciuri sp. nov., Staphylococcus marylandisciuri sp. nov. and Staphylococcus americanisciuri sp. nov., isolated from faeces of eastern grey squirrel (Sciurus carolinensis).</title>
        <authorList>
            <person name="Volokhov D.V."/>
            <person name="Zagorodnyaya T.A."/>
            <person name="Furtak V.A."/>
            <person name="Nattanmai G."/>
            <person name="Randall L."/>
            <person name="Jose S."/>
            <person name="Gao Y."/>
            <person name="Eisenberg T."/>
            <person name="Delmonte P."/>
            <person name="Blom J."/>
            <person name="Mitchell K.K."/>
        </authorList>
    </citation>
    <scope>NUCLEOTIDE SEQUENCE [LARGE SCALE GENOMIC DNA]</scope>
    <source>
        <strain evidence="20 21">SQ8-PEA</strain>
    </source>
</reference>
<evidence type="ECO:0000256" key="6">
    <source>
        <dbReference type="ARBA" id="ARBA00022553"/>
    </source>
</evidence>
<evidence type="ECO:0000256" key="14">
    <source>
        <dbReference type="ARBA" id="ARBA00023136"/>
    </source>
</evidence>
<evidence type="ECO:0000256" key="10">
    <source>
        <dbReference type="ARBA" id="ARBA00022777"/>
    </source>
</evidence>
<evidence type="ECO:0000313" key="21">
    <source>
        <dbReference type="Proteomes" id="UP001209553"/>
    </source>
</evidence>
<dbReference type="InterPro" id="IPR041328">
    <property type="entry name" value="HisK_sensor"/>
</dbReference>
<dbReference type="PROSITE" id="PS50885">
    <property type="entry name" value="HAMP"/>
    <property type="match status" value="1"/>
</dbReference>
<dbReference type="CDD" id="cd00082">
    <property type="entry name" value="HisKA"/>
    <property type="match status" value="1"/>
</dbReference>
<feature type="transmembrane region" description="Helical" evidence="17">
    <location>
        <begin position="12"/>
        <end position="39"/>
    </location>
</feature>
<evidence type="ECO:0000256" key="16">
    <source>
        <dbReference type="ARBA" id="ARBA00046070"/>
    </source>
</evidence>
<dbReference type="SUPFAM" id="SSF158472">
    <property type="entry name" value="HAMP domain-like"/>
    <property type="match status" value="1"/>
</dbReference>
<dbReference type="Gene3D" id="3.30.450.20">
    <property type="entry name" value="PAS domain"/>
    <property type="match status" value="1"/>
</dbReference>
<keyword evidence="5" id="KW-1003">Cell membrane</keyword>
<evidence type="ECO:0000256" key="13">
    <source>
        <dbReference type="ARBA" id="ARBA00023012"/>
    </source>
</evidence>
<evidence type="ECO:0000256" key="12">
    <source>
        <dbReference type="ARBA" id="ARBA00022989"/>
    </source>
</evidence>
<evidence type="ECO:0000256" key="1">
    <source>
        <dbReference type="ARBA" id="ARBA00000085"/>
    </source>
</evidence>
<feature type="transmembrane region" description="Helical" evidence="17">
    <location>
        <begin position="175"/>
        <end position="198"/>
    </location>
</feature>
<dbReference type="CDD" id="cd06225">
    <property type="entry name" value="HAMP"/>
    <property type="match status" value="1"/>
</dbReference>
<dbReference type="InterPro" id="IPR036097">
    <property type="entry name" value="HisK_dim/P_sf"/>
</dbReference>
<keyword evidence="12 17" id="KW-1133">Transmembrane helix</keyword>
<proteinExistence type="predicted"/>
<comment type="function">
    <text evidence="16">Member of the two-component regulatory system SrrA/SrrB, which is involved in the global regulation of staphylococcal virulence factors in response to environmental oxygen levels as well as biofilm formation. Also plays an essential role in host-derived nitric oxide resistance by regulating hmp/flavohemoglobin, an enzyme that detoxifies nitric oxide by converting it to nitrate. Functions as a sensor protein kinase which is autophosphorylated at a histidine residue and transfers its phosphate group to SrrA. In turn, SrrA binds to the upstream promoter regions of the target genes to positively and negatively regulate their expression.</text>
</comment>
<dbReference type="InterPro" id="IPR035965">
    <property type="entry name" value="PAS-like_dom_sf"/>
</dbReference>
<dbReference type="Gene3D" id="1.10.8.500">
    <property type="entry name" value="HAMP domain in histidine kinase"/>
    <property type="match status" value="1"/>
</dbReference>
<evidence type="ECO:0000256" key="4">
    <source>
        <dbReference type="ARBA" id="ARBA00020500"/>
    </source>
</evidence>
<dbReference type="SUPFAM" id="SSF47384">
    <property type="entry name" value="Homodimeric domain of signal transducing histidine kinase"/>
    <property type="match status" value="1"/>
</dbReference>
<dbReference type="PANTHER" id="PTHR42878:SF3">
    <property type="entry name" value="HISTIDINE PROTEIN KINASE SAES"/>
    <property type="match status" value="1"/>
</dbReference>
<dbReference type="EMBL" id="JAOPKZ010000003">
    <property type="protein sequence ID" value="MCU5745466.1"/>
    <property type="molecule type" value="Genomic_DNA"/>
</dbReference>
<evidence type="ECO:0000256" key="7">
    <source>
        <dbReference type="ARBA" id="ARBA00022679"/>
    </source>
</evidence>
<dbReference type="Pfam" id="PF02518">
    <property type="entry name" value="HATPase_c"/>
    <property type="match status" value="1"/>
</dbReference>
<dbReference type="PRINTS" id="PR00344">
    <property type="entry name" value="BCTRLSENSOR"/>
</dbReference>
<keyword evidence="21" id="KW-1185">Reference proteome</keyword>
<evidence type="ECO:0000259" key="19">
    <source>
        <dbReference type="PROSITE" id="PS50885"/>
    </source>
</evidence>
<evidence type="ECO:0000256" key="17">
    <source>
        <dbReference type="SAM" id="Phobius"/>
    </source>
</evidence>
<dbReference type="PANTHER" id="PTHR42878">
    <property type="entry name" value="TWO-COMPONENT HISTIDINE KINASE"/>
    <property type="match status" value="1"/>
</dbReference>
<organism evidence="20 21">
    <name type="scientific">Staphylococcus marylandisciuri</name>
    <dbReference type="NCBI Taxonomy" id="2981529"/>
    <lineage>
        <taxon>Bacteria</taxon>
        <taxon>Bacillati</taxon>
        <taxon>Bacillota</taxon>
        <taxon>Bacilli</taxon>
        <taxon>Bacillales</taxon>
        <taxon>Staphylococcaceae</taxon>
        <taxon>Staphylococcus</taxon>
    </lineage>
</organism>
<dbReference type="SMART" id="SM00304">
    <property type="entry name" value="HAMP"/>
    <property type="match status" value="1"/>
</dbReference>
<dbReference type="InterPro" id="IPR036890">
    <property type="entry name" value="HATPase_C_sf"/>
</dbReference>
<comment type="catalytic activity">
    <reaction evidence="1">
        <text>ATP + protein L-histidine = ADP + protein N-phospho-L-histidine.</text>
        <dbReference type="EC" id="2.7.13.3"/>
    </reaction>
</comment>
<evidence type="ECO:0000313" key="20">
    <source>
        <dbReference type="EMBL" id="MCU5745466.1"/>
    </source>
</evidence>
<dbReference type="Gene3D" id="3.30.565.10">
    <property type="entry name" value="Histidine kinase-like ATPase, C-terminal domain"/>
    <property type="match status" value="1"/>
</dbReference>
<keyword evidence="11" id="KW-0067">ATP-binding</keyword>
<accession>A0ABT2QND0</accession>
<evidence type="ECO:0000256" key="15">
    <source>
        <dbReference type="ARBA" id="ARBA00030120"/>
    </source>
</evidence>
<evidence type="ECO:0000256" key="2">
    <source>
        <dbReference type="ARBA" id="ARBA00004651"/>
    </source>
</evidence>
<feature type="domain" description="HAMP" evidence="19">
    <location>
        <begin position="200"/>
        <end position="252"/>
    </location>
</feature>
<dbReference type="Pfam" id="PF00512">
    <property type="entry name" value="HisKA"/>
    <property type="match status" value="1"/>
</dbReference>
<dbReference type="Pfam" id="PF18698">
    <property type="entry name" value="HisK_sensor"/>
    <property type="match status" value="1"/>
</dbReference>
<keyword evidence="6" id="KW-0597">Phosphoprotein</keyword>
<evidence type="ECO:0000256" key="8">
    <source>
        <dbReference type="ARBA" id="ARBA00022692"/>
    </source>
</evidence>
<comment type="subcellular location">
    <subcellularLocation>
        <location evidence="2">Cell membrane</location>
        <topology evidence="2">Multi-pass membrane protein</topology>
    </subcellularLocation>
</comment>
<dbReference type="InterPro" id="IPR050351">
    <property type="entry name" value="BphY/WalK/GraS-like"/>
</dbReference>
<dbReference type="SUPFAM" id="SSF55874">
    <property type="entry name" value="ATPase domain of HSP90 chaperone/DNA topoisomerase II/histidine kinase"/>
    <property type="match status" value="1"/>
</dbReference>
<keyword evidence="10 20" id="KW-0418">Kinase</keyword>
<evidence type="ECO:0000259" key="18">
    <source>
        <dbReference type="PROSITE" id="PS50109"/>
    </source>
</evidence>
<dbReference type="InterPro" id="IPR003594">
    <property type="entry name" value="HATPase_dom"/>
</dbReference>
<dbReference type="Pfam" id="PF00672">
    <property type="entry name" value="HAMP"/>
    <property type="match status" value="1"/>
</dbReference>
<dbReference type="SMART" id="SM00387">
    <property type="entry name" value="HATPase_c"/>
    <property type="match status" value="1"/>
</dbReference>
<dbReference type="GO" id="GO:0016301">
    <property type="term" value="F:kinase activity"/>
    <property type="evidence" value="ECO:0007669"/>
    <property type="project" value="UniProtKB-KW"/>
</dbReference>
<evidence type="ECO:0000256" key="9">
    <source>
        <dbReference type="ARBA" id="ARBA00022741"/>
    </source>
</evidence>
<evidence type="ECO:0000256" key="3">
    <source>
        <dbReference type="ARBA" id="ARBA00012438"/>
    </source>
</evidence>
<dbReference type="Proteomes" id="UP001209553">
    <property type="component" value="Unassembled WGS sequence"/>
</dbReference>
<feature type="domain" description="Histidine kinase" evidence="18">
    <location>
        <begin position="369"/>
        <end position="587"/>
    </location>
</feature>
<keyword evidence="8 17" id="KW-0812">Transmembrane</keyword>
<dbReference type="CDD" id="cd00075">
    <property type="entry name" value="HATPase"/>
    <property type="match status" value="1"/>
</dbReference>
<gene>
    <name evidence="20" type="ORF">N9R04_01855</name>
</gene>
<keyword evidence="7" id="KW-0808">Transferase</keyword>
<protein>
    <recommendedName>
        <fullName evidence="4">Sensor protein SrrB</fullName>
        <ecNumber evidence="3">2.7.13.3</ecNumber>
    </recommendedName>
    <alternativeName>
        <fullName evidence="15">Staphylococcal respiratory response protein B</fullName>
    </alternativeName>
</protein>
<keyword evidence="14 17" id="KW-0472">Membrane</keyword>
<keyword evidence="13" id="KW-0902">Two-component regulatory system</keyword>
<keyword evidence="9" id="KW-0547">Nucleotide-binding</keyword>
<evidence type="ECO:0000256" key="5">
    <source>
        <dbReference type="ARBA" id="ARBA00022475"/>
    </source>
</evidence>
<sequence>MMNRLNNVVIKLWLTIIFIVTTVLILLSIALITFIQSYFTQDTENQLKDNAQRISHLVEHTDDTDTAIEHSRSLIEGPVGLIIMKDKNVVAKERDDQAKYKMLNEIKRNKDYHKVFDNGKHISEHVTINVDGKSRTYVLIGYPTQHLSHKQDQHHKFSGVFIYQDLKSIEHTNNVIALIILIMAVIFLAITTVFAFFLSSRITKPLRQLRAQALKVSKGEYTQTLPAHTKDEIGELSRAFNTMSSEIQQHIEAISSSKNIRDSLINSMVEGVLGFNDNKEIILSNYMAEKILNTLDDETLNKLEKQNQRTIDEKQTQFEEYEINTRYYVIIMSYIQQIQPDGRSGVVAIIRDMTNEHNVDQMKKDFIANVSHELRTPISLLQGYTESIVDGIVTEPDEIRDSLSIVLDETKRLNRLVNELLNVARMDAEGLTVEQKAQPIDILLDKIQQKYRQQANDLQLDMNLNPSTDGHLWYYDLDRIEQVLTNLVDNATRYTEPGDAIHIQVDNNSAYDILYISDTGTGIAPEHLEQVFERFYKVDASRKRGKQGTGLGLFICRMIIEEHGGHIEVQSTLGHGTTFIIKLPKLNS</sequence>
<dbReference type="InterPro" id="IPR004358">
    <property type="entry name" value="Sig_transdc_His_kin-like_C"/>
</dbReference>
<dbReference type="InterPro" id="IPR005467">
    <property type="entry name" value="His_kinase_dom"/>
</dbReference>
<dbReference type="SUPFAM" id="SSF55785">
    <property type="entry name" value="PYP-like sensor domain (PAS domain)"/>
    <property type="match status" value="1"/>
</dbReference>
<dbReference type="Gene3D" id="1.10.287.130">
    <property type="match status" value="1"/>
</dbReference>
<name>A0ABT2QND0_9STAP</name>
<dbReference type="EC" id="2.7.13.3" evidence="3"/>
<dbReference type="SMART" id="SM00388">
    <property type="entry name" value="HisKA"/>
    <property type="match status" value="1"/>
</dbReference>
<dbReference type="PROSITE" id="PS50109">
    <property type="entry name" value="HIS_KIN"/>
    <property type="match status" value="1"/>
</dbReference>
<dbReference type="InterPro" id="IPR003661">
    <property type="entry name" value="HisK_dim/P_dom"/>
</dbReference>
<dbReference type="InterPro" id="IPR003660">
    <property type="entry name" value="HAMP_dom"/>
</dbReference>
<comment type="caution">
    <text evidence="20">The sequence shown here is derived from an EMBL/GenBank/DDBJ whole genome shotgun (WGS) entry which is preliminary data.</text>
</comment>
<evidence type="ECO:0000256" key="11">
    <source>
        <dbReference type="ARBA" id="ARBA00022840"/>
    </source>
</evidence>